<keyword evidence="2" id="KW-1185">Reference proteome</keyword>
<proteinExistence type="predicted"/>
<evidence type="ECO:0000313" key="1">
    <source>
        <dbReference type="EMBL" id="PWB98477.1"/>
    </source>
</evidence>
<dbReference type="Proteomes" id="UP000244978">
    <property type="component" value="Unassembled WGS sequence"/>
</dbReference>
<comment type="caution">
    <text evidence="1">The sequence shown here is derived from an EMBL/GenBank/DDBJ whole genome shotgun (WGS) entry which is preliminary data.</text>
</comment>
<dbReference type="EMBL" id="QEEX01000001">
    <property type="protein sequence ID" value="PWB98477.1"/>
    <property type="molecule type" value="Genomic_DNA"/>
</dbReference>
<dbReference type="AlphaFoldDB" id="A0A2U1T3P5"/>
<organism evidence="1 2">
    <name type="scientific">Homoserinimonas hongtaonis</name>
    <dbReference type="NCBI Taxonomy" id="2079791"/>
    <lineage>
        <taxon>Bacteria</taxon>
        <taxon>Bacillati</taxon>
        <taxon>Actinomycetota</taxon>
        <taxon>Actinomycetes</taxon>
        <taxon>Micrococcales</taxon>
        <taxon>Microbacteriaceae</taxon>
        <taxon>Homoserinimonas</taxon>
    </lineage>
</organism>
<dbReference type="KEGG" id="salc:C2138_11165"/>
<dbReference type="SMART" id="SM00028">
    <property type="entry name" value="TPR"/>
    <property type="match status" value="2"/>
</dbReference>
<dbReference type="InterPro" id="IPR019734">
    <property type="entry name" value="TPR_rpt"/>
</dbReference>
<dbReference type="Gene3D" id="1.25.40.10">
    <property type="entry name" value="Tetratricopeptide repeat domain"/>
    <property type="match status" value="1"/>
</dbReference>
<name>A0A2U1T3P5_9MICO</name>
<dbReference type="OrthoDB" id="4793449at2"/>
<protein>
    <recommendedName>
        <fullName evidence="3">Tetratricopeptide repeat protein</fullName>
    </recommendedName>
</protein>
<evidence type="ECO:0008006" key="3">
    <source>
        <dbReference type="Google" id="ProtNLM"/>
    </source>
</evidence>
<dbReference type="InterPro" id="IPR011990">
    <property type="entry name" value="TPR-like_helical_dom_sf"/>
</dbReference>
<evidence type="ECO:0000313" key="2">
    <source>
        <dbReference type="Proteomes" id="UP000244978"/>
    </source>
</evidence>
<dbReference type="SUPFAM" id="SSF48452">
    <property type="entry name" value="TPR-like"/>
    <property type="match status" value="1"/>
</dbReference>
<sequence>MRSSDALNEKVALLRLVGRLDEAWDMANLALRQARFSADREEICLARIRRAMVQRDLGKPETALIDLTSCVDEARSHEWAVAEALALLERGKLQFGLGEYKAALIDFRAAVTIRVRIGASASDIDNAMMATAIAESFVDEL</sequence>
<accession>A0A2U1T3P5</accession>
<gene>
    <name evidence="1" type="ORF">DF220_06335</name>
</gene>
<reference evidence="2" key="1">
    <citation type="submission" date="2018-04" db="EMBL/GenBank/DDBJ databases">
        <authorList>
            <person name="Liu S."/>
            <person name="Wang Z."/>
            <person name="Li J."/>
        </authorList>
    </citation>
    <scope>NUCLEOTIDE SEQUENCE [LARGE SCALE GENOMIC DNA]</scope>
    <source>
        <strain evidence="2">S1194</strain>
    </source>
</reference>